<dbReference type="Pfam" id="PF01136">
    <property type="entry name" value="Peptidase_U32"/>
    <property type="match status" value="1"/>
</dbReference>
<dbReference type="RefSeq" id="WP_139457271.1">
    <property type="nucleotide sequence ID" value="NZ_VDCH01000018.1"/>
</dbReference>
<dbReference type="AlphaFoldDB" id="A0A5C4S5F4"/>
<protein>
    <submittedName>
        <fullName evidence="4">U32 family peptidase</fullName>
    </submittedName>
</protein>
<dbReference type="OrthoDB" id="9807498at2"/>
<reference evidence="4 5" key="1">
    <citation type="submission" date="2019-05" db="EMBL/GenBank/DDBJ databases">
        <title>Draft Whole-Genome sequence of the green sulfur bacterium Chlorobaculum thiosulfatiphilum DSM 249.</title>
        <authorList>
            <person name="Meyer T.E."/>
            <person name="Kyndt J.A."/>
        </authorList>
    </citation>
    <scope>NUCLEOTIDE SEQUENCE [LARGE SCALE GENOMIC DNA]</scope>
    <source>
        <strain evidence="4 5">DSM 249</strain>
    </source>
</reference>
<keyword evidence="5" id="KW-1185">Reference proteome</keyword>
<dbReference type="Proteomes" id="UP000308271">
    <property type="component" value="Unassembled WGS sequence"/>
</dbReference>
<dbReference type="InterPro" id="IPR001539">
    <property type="entry name" value="Peptidase_U32"/>
</dbReference>
<accession>A0A5C4S5F4</accession>
<name>A0A5C4S5F4_CHLTI</name>
<dbReference type="PROSITE" id="PS01276">
    <property type="entry name" value="PEPTIDASE_U32"/>
    <property type="match status" value="1"/>
</dbReference>
<dbReference type="PANTHER" id="PTHR30217">
    <property type="entry name" value="PEPTIDASE U32 FAMILY"/>
    <property type="match status" value="1"/>
</dbReference>
<dbReference type="InterPro" id="IPR051454">
    <property type="entry name" value="RNA/ubiquinone_mod_enzymes"/>
</dbReference>
<dbReference type="PANTHER" id="PTHR30217:SF6">
    <property type="entry name" value="TRNA HYDROXYLATION PROTEIN P"/>
    <property type="match status" value="1"/>
</dbReference>
<evidence type="ECO:0000256" key="1">
    <source>
        <dbReference type="ARBA" id="ARBA00022670"/>
    </source>
</evidence>
<proteinExistence type="inferred from homology"/>
<evidence type="ECO:0000313" key="4">
    <source>
        <dbReference type="EMBL" id="TNJ38515.1"/>
    </source>
</evidence>
<evidence type="ECO:0000256" key="3">
    <source>
        <dbReference type="ARBA" id="ARBA00038374"/>
    </source>
</evidence>
<dbReference type="GO" id="GO:0006508">
    <property type="term" value="P:proteolysis"/>
    <property type="evidence" value="ECO:0007669"/>
    <property type="project" value="UniProtKB-KW"/>
</dbReference>
<dbReference type="EMBL" id="VDCH01000018">
    <property type="protein sequence ID" value="TNJ38515.1"/>
    <property type="molecule type" value="Genomic_DNA"/>
</dbReference>
<dbReference type="GO" id="GO:0008233">
    <property type="term" value="F:peptidase activity"/>
    <property type="evidence" value="ECO:0007669"/>
    <property type="project" value="UniProtKB-KW"/>
</dbReference>
<evidence type="ECO:0000313" key="5">
    <source>
        <dbReference type="Proteomes" id="UP000308271"/>
    </source>
</evidence>
<organism evidence="4 5">
    <name type="scientific">Chlorobaculum thiosulfatiphilum</name>
    <name type="common">Chlorobium limicola f.sp. thiosulfatophilum</name>
    <dbReference type="NCBI Taxonomy" id="115852"/>
    <lineage>
        <taxon>Bacteria</taxon>
        <taxon>Pseudomonadati</taxon>
        <taxon>Chlorobiota</taxon>
        <taxon>Chlorobiia</taxon>
        <taxon>Chlorobiales</taxon>
        <taxon>Chlorobiaceae</taxon>
        <taxon>Chlorobaculum</taxon>
    </lineage>
</organism>
<keyword evidence="2" id="KW-0378">Hydrolase</keyword>
<evidence type="ECO:0000256" key="2">
    <source>
        <dbReference type="ARBA" id="ARBA00022801"/>
    </source>
</evidence>
<keyword evidence="1" id="KW-0645">Protease</keyword>
<sequence>MHRPKPELISPAGDWTSMRAALVAGADALYFGAEGFNMRAASKGFSPGEFGGIARLCRSHGAKAYFALNSVIYDSELAEVDRTIAAAKAAGLDAVICWDLAVVEACRRHRMPIHLSTQASVSNFEALRFYASLGARMIVLARELTLDQAAAIAARIEKEKLPVTVECFVHGAMCVAVSGRCFLSQELFGRSANRGECVQPCRRSYRIADVEEGFELELGADYVMSPKDLCAIGFLDQLFDAGIGAFKIEGRNRSPEYVATTTAAYRKAIDFIAAHREDEDFAEAYRSLADGLEEKLKKVYNRGFSEGFFFGKPADAWARTSGSVATETKSYVGVVRKYFPKAGVAEVLVHTPGIDSGVTLSIQGPATGLVTVPDASLRLDGQPAEKIAQGEVFSVRCDRVRKNDKVYVLVKK</sequence>
<comment type="similarity">
    <text evidence="3">Belongs to the peptidase U32 family.</text>
</comment>
<gene>
    <name evidence="4" type="ORF">FGF66_08670</name>
</gene>
<comment type="caution">
    <text evidence="4">The sequence shown here is derived from an EMBL/GenBank/DDBJ whole genome shotgun (WGS) entry which is preliminary data.</text>
</comment>